<dbReference type="Pfam" id="PF00581">
    <property type="entry name" value="Rhodanese"/>
    <property type="match status" value="1"/>
</dbReference>
<keyword evidence="4 10" id="KW-0498">Mitosis</keyword>
<keyword evidence="7 10" id="KW-0131">Cell cycle</keyword>
<dbReference type="EC" id="3.1.3.48" evidence="2 10"/>
<dbReference type="Proteomes" id="UP000800097">
    <property type="component" value="Unassembled WGS sequence"/>
</dbReference>
<comment type="function">
    <text evidence="10">Tyrosine protein phosphatase which functions as a dosage-dependent inducer of mitotic progression.</text>
</comment>
<dbReference type="InterPro" id="IPR000751">
    <property type="entry name" value="MPI_Phosphatase"/>
</dbReference>
<comment type="catalytic activity">
    <reaction evidence="8 10">
        <text>O-phospho-L-tyrosyl-[protein] + H2O = L-tyrosyl-[protein] + phosphate</text>
        <dbReference type="Rhea" id="RHEA:10684"/>
        <dbReference type="Rhea" id="RHEA-COMP:10136"/>
        <dbReference type="Rhea" id="RHEA-COMP:20101"/>
        <dbReference type="ChEBI" id="CHEBI:15377"/>
        <dbReference type="ChEBI" id="CHEBI:43474"/>
        <dbReference type="ChEBI" id="CHEBI:46858"/>
        <dbReference type="ChEBI" id="CHEBI:61978"/>
        <dbReference type="EC" id="3.1.3.48"/>
    </reaction>
</comment>
<comment type="similarity">
    <text evidence="1 10">Belongs to the MPI phosphatase family.</text>
</comment>
<dbReference type="InterPro" id="IPR001763">
    <property type="entry name" value="Rhodanese-like_dom"/>
</dbReference>
<organism evidence="13 14">
    <name type="scientific">Westerdykella ornata</name>
    <dbReference type="NCBI Taxonomy" id="318751"/>
    <lineage>
        <taxon>Eukaryota</taxon>
        <taxon>Fungi</taxon>
        <taxon>Dikarya</taxon>
        <taxon>Ascomycota</taxon>
        <taxon>Pezizomycotina</taxon>
        <taxon>Dothideomycetes</taxon>
        <taxon>Pleosporomycetidae</taxon>
        <taxon>Pleosporales</taxon>
        <taxon>Sporormiaceae</taxon>
        <taxon>Westerdykella</taxon>
    </lineage>
</organism>
<sequence length="561" mass="62242">MEMSSPLAAMHPPPLPTAPWGYRRDLPATRLFGGHNFGPNSFNFRDLSMKKGNPDYFGVPPLRGSSPTASLAADMSSNLHVDQSPQFTTPRRSLFTSINLQALEKRAEGVTTPPVGWEGVTTPPIPSSSPCFVPDSMDISPLPHKAPFSFVKEEPLPSPTPDHAPASEEEMLSPCDVAPPPQFPISQLDASRPAAAAEKALLRPSFNRVKNYSTNTVSFKDQENNPLPAFKFGAGVESNASTLSLDECFAASPQDRKMLANPVSFVPKPKSFSLHSNASRGTGSPLGGNIRKPSGPPGRPRSKFRRSLSMFESPGDIMNQKDDQSNYTPSNLQSVMDVDDTPALKLPNFTPPNEPDSLPRISDATLISVLDGEFDHLYDEKIIIDCRFEYEYEGGHIDGARNFCEKEQLAELLFNKEVTPNTLLIFHCEYSAHRAPLMAKFVRHEDRRINAFRYPQLSYPEMYILDGGYSNFFESHRARCFPQNYLRMDAKEHETACERGMNKLRQRSKLNRAQTFAFGQQSCQMDSPTAVGRSKSGNTMPGHDEVFNVGRIGATRRMASY</sequence>
<keyword evidence="3 10" id="KW-0132">Cell division</keyword>
<evidence type="ECO:0000256" key="4">
    <source>
        <dbReference type="ARBA" id="ARBA00022776"/>
    </source>
</evidence>
<dbReference type="GO" id="GO:0005634">
    <property type="term" value="C:nucleus"/>
    <property type="evidence" value="ECO:0007669"/>
    <property type="project" value="TreeGrafter"/>
</dbReference>
<evidence type="ECO:0000256" key="8">
    <source>
        <dbReference type="ARBA" id="ARBA00051722"/>
    </source>
</evidence>
<evidence type="ECO:0000313" key="13">
    <source>
        <dbReference type="EMBL" id="KAF2271679.1"/>
    </source>
</evidence>
<keyword evidence="14" id="KW-1185">Reference proteome</keyword>
<evidence type="ECO:0000313" key="14">
    <source>
        <dbReference type="Proteomes" id="UP000800097"/>
    </source>
</evidence>
<evidence type="ECO:0000256" key="5">
    <source>
        <dbReference type="ARBA" id="ARBA00022801"/>
    </source>
</evidence>
<dbReference type="OrthoDB" id="26523at2759"/>
<dbReference type="RefSeq" id="XP_033649218.1">
    <property type="nucleotide sequence ID" value="XM_033794223.1"/>
</dbReference>
<evidence type="ECO:0000256" key="2">
    <source>
        <dbReference type="ARBA" id="ARBA00013064"/>
    </source>
</evidence>
<proteinExistence type="inferred from homology"/>
<dbReference type="EMBL" id="ML986535">
    <property type="protein sequence ID" value="KAF2271679.1"/>
    <property type="molecule type" value="Genomic_DNA"/>
</dbReference>
<evidence type="ECO:0000256" key="11">
    <source>
        <dbReference type="SAM" id="MobiDB-lite"/>
    </source>
</evidence>
<dbReference type="FunFam" id="3.40.250.10:FF:000021">
    <property type="entry name" value="M-phase inducer phosphatase cdc-25.2"/>
    <property type="match status" value="1"/>
</dbReference>
<dbReference type="InterPro" id="IPR036873">
    <property type="entry name" value="Rhodanese-like_dom_sf"/>
</dbReference>
<dbReference type="GeneID" id="54547398"/>
<dbReference type="GO" id="GO:0005737">
    <property type="term" value="C:cytoplasm"/>
    <property type="evidence" value="ECO:0007669"/>
    <property type="project" value="TreeGrafter"/>
</dbReference>
<evidence type="ECO:0000256" key="1">
    <source>
        <dbReference type="ARBA" id="ARBA00011065"/>
    </source>
</evidence>
<dbReference type="GO" id="GO:0110032">
    <property type="term" value="P:positive regulation of G2/MI transition of meiotic cell cycle"/>
    <property type="evidence" value="ECO:0007669"/>
    <property type="project" value="TreeGrafter"/>
</dbReference>
<dbReference type="GO" id="GO:0051301">
    <property type="term" value="P:cell division"/>
    <property type="evidence" value="ECO:0007669"/>
    <property type="project" value="UniProtKB-UniRule"/>
</dbReference>
<reference evidence="13" key="1">
    <citation type="journal article" date="2020" name="Stud. Mycol.">
        <title>101 Dothideomycetes genomes: a test case for predicting lifestyles and emergence of pathogens.</title>
        <authorList>
            <person name="Haridas S."/>
            <person name="Albert R."/>
            <person name="Binder M."/>
            <person name="Bloem J."/>
            <person name="Labutti K."/>
            <person name="Salamov A."/>
            <person name="Andreopoulos B."/>
            <person name="Baker S."/>
            <person name="Barry K."/>
            <person name="Bills G."/>
            <person name="Bluhm B."/>
            <person name="Cannon C."/>
            <person name="Castanera R."/>
            <person name="Culley D."/>
            <person name="Daum C."/>
            <person name="Ezra D."/>
            <person name="Gonzalez J."/>
            <person name="Henrissat B."/>
            <person name="Kuo A."/>
            <person name="Liang C."/>
            <person name="Lipzen A."/>
            <person name="Lutzoni F."/>
            <person name="Magnuson J."/>
            <person name="Mondo S."/>
            <person name="Nolan M."/>
            <person name="Ohm R."/>
            <person name="Pangilinan J."/>
            <person name="Park H.-J."/>
            <person name="Ramirez L."/>
            <person name="Alfaro M."/>
            <person name="Sun H."/>
            <person name="Tritt A."/>
            <person name="Yoshinaga Y."/>
            <person name="Zwiers L.-H."/>
            <person name="Turgeon B."/>
            <person name="Goodwin S."/>
            <person name="Spatafora J."/>
            <person name="Crous P."/>
            <person name="Grigoriev I."/>
        </authorList>
    </citation>
    <scope>NUCLEOTIDE SEQUENCE</scope>
    <source>
        <strain evidence="13">CBS 379.55</strain>
    </source>
</reference>
<dbReference type="PROSITE" id="PS50206">
    <property type="entry name" value="RHODANESE_3"/>
    <property type="match status" value="1"/>
</dbReference>
<dbReference type="AlphaFoldDB" id="A0A6A6J8Z4"/>
<gene>
    <name evidence="13" type="ORF">EI97DRAFT_261735</name>
</gene>
<protein>
    <recommendedName>
        <fullName evidence="9 10">M-phase inducer phosphatase</fullName>
        <ecNumber evidence="2 10">3.1.3.48</ecNumber>
    </recommendedName>
</protein>
<evidence type="ECO:0000256" key="3">
    <source>
        <dbReference type="ARBA" id="ARBA00022618"/>
    </source>
</evidence>
<dbReference type="GO" id="GO:0004725">
    <property type="term" value="F:protein tyrosine phosphatase activity"/>
    <property type="evidence" value="ECO:0007669"/>
    <property type="project" value="UniProtKB-UniRule"/>
</dbReference>
<dbReference type="SMART" id="SM00450">
    <property type="entry name" value="RHOD"/>
    <property type="match status" value="1"/>
</dbReference>
<feature type="compositionally biased region" description="Polar residues" evidence="11">
    <location>
        <begin position="273"/>
        <end position="282"/>
    </location>
</feature>
<dbReference type="PANTHER" id="PTHR10828:SF17">
    <property type="entry name" value="PROTEIN-TYROSINE-PHOSPHATASE"/>
    <property type="match status" value="1"/>
</dbReference>
<dbReference type="PRINTS" id="PR00716">
    <property type="entry name" value="MPIPHPHTASE"/>
</dbReference>
<feature type="region of interest" description="Disordered" evidence="11">
    <location>
        <begin position="154"/>
        <end position="173"/>
    </location>
</feature>
<feature type="region of interest" description="Disordered" evidence="11">
    <location>
        <begin position="525"/>
        <end position="544"/>
    </location>
</feature>
<keyword evidence="5 10" id="KW-0378">Hydrolase</keyword>
<evidence type="ECO:0000256" key="9">
    <source>
        <dbReference type="ARBA" id="ARBA00067190"/>
    </source>
</evidence>
<dbReference type="SUPFAM" id="SSF52821">
    <property type="entry name" value="Rhodanese/Cell cycle control phosphatase"/>
    <property type="match status" value="1"/>
</dbReference>
<accession>A0A6A6J8Z4</accession>
<evidence type="ECO:0000256" key="6">
    <source>
        <dbReference type="ARBA" id="ARBA00022912"/>
    </source>
</evidence>
<dbReference type="GO" id="GO:0010971">
    <property type="term" value="P:positive regulation of G2/M transition of mitotic cell cycle"/>
    <property type="evidence" value="ECO:0007669"/>
    <property type="project" value="TreeGrafter"/>
</dbReference>
<evidence type="ECO:0000259" key="12">
    <source>
        <dbReference type="PROSITE" id="PS50206"/>
    </source>
</evidence>
<dbReference type="Gene3D" id="3.40.250.10">
    <property type="entry name" value="Rhodanese-like domain"/>
    <property type="match status" value="1"/>
</dbReference>
<keyword evidence="6 10" id="KW-0904">Protein phosphatase</keyword>
<dbReference type="GO" id="GO:0000086">
    <property type="term" value="P:G2/M transition of mitotic cell cycle"/>
    <property type="evidence" value="ECO:0007669"/>
    <property type="project" value="TreeGrafter"/>
</dbReference>
<feature type="domain" description="Rhodanese" evidence="12">
    <location>
        <begin position="377"/>
        <end position="481"/>
    </location>
</feature>
<dbReference type="CDD" id="cd01530">
    <property type="entry name" value="Cdc25"/>
    <property type="match status" value="1"/>
</dbReference>
<name>A0A6A6J8Z4_WESOR</name>
<dbReference type="PANTHER" id="PTHR10828">
    <property type="entry name" value="M-PHASE INDUCER PHOSPHATASE DUAL SPECIFICITY PHOSPHATASE CDC25"/>
    <property type="match status" value="1"/>
</dbReference>
<evidence type="ECO:0000256" key="10">
    <source>
        <dbReference type="RuleBase" id="RU368028"/>
    </source>
</evidence>
<feature type="region of interest" description="Disordered" evidence="11">
    <location>
        <begin position="270"/>
        <end position="304"/>
    </location>
</feature>
<evidence type="ECO:0000256" key="7">
    <source>
        <dbReference type="ARBA" id="ARBA00023306"/>
    </source>
</evidence>